<sequence>MKPEWKDWKDFFTAVAPISGTILALLFVAFQVNALRWGKVPLRQAGAARSLVETSAPLIIGLCALYPGGRWTLGGKVAGCMGLGSVLVFLIFYLRSVMGKTITPYDHWLACGAVTTAGFSSAMLYSSLPNIDDSDLRRIGWICIWELVLGVVGAWVVLAVKAPDDEAAKAALGEGE</sequence>
<keyword evidence="2" id="KW-1185">Reference proteome</keyword>
<protein>
    <submittedName>
        <fullName evidence="1">Uncharacterized protein</fullName>
    </submittedName>
</protein>
<proteinExistence type="predicted"/>
<reference evidence="1 2" key="1">
    <citation type="journal article" date="2019" name="Emerg. Microbes Infect.">
        <title>Comprehensive subspecies identification of 175 nontuberculous mycobacteria species based on 7547 genomic profiles.</title>
        <authorList>
            <person name="Matsumoto Y."/>
            <person name="Kinjo T."/>
            <person name="Motooka D."/>
            <person name="Nabeya D."/>
            <person name="Jung N."/>
            <person name="Uechi K."/>
            <person name="Horii T."/>
            <person name="Iida T."/>
            <person name="Fujita J."/>
            <person name="Nakamura S."/>
        </authorList>
    </citation>
    <scope>NUCLEOTIDE SEQUENCE [LARGE SCALE GENOMIC DNA]</scope>
    <source>
        <strain evidence="1 2">JCM 14742</strain>
    </source>
</reference>
<accession>A0A7I7YSJ3</accession>
<evidence type="ECO:0000313" key="2">
    <source>
        <dbReference type="Proteomes" id="UP000467105"/>
    </source>
</evidence>
<gene>
    <name evidence="1" type="ORF">MPRM_21090</name>
</gene>
<name>A0A7I7YSJ3_9MYCO</name>
<evidence type="ECO:0000313" key="1">
    <source>
        <dbReference type="EMBL" id="BBZ44828.1"/>
    </source>
</evidence>
<dbReference type="AlphaFoldDB" id="A0A7I7YSJ3"/>
<dbReference type="Proteomes" id="UP000467105">
    <property type="component" value="Chromosome"/>
</dbReference>
<organism evidence="1 2">
    <name type="scientific">Mycobacterium parmense</name>
    <dbReference type="NCBI Taxonomy" id="185642"/>
    <lineage>
        <taxon>Bacteria</taxon>
        <taxon>Bacillati</taxon>
        <taxon>Actinomycetota</taxon>
        <taxon>Actinomycetes</taxon>
        <taxon>Mycobacteriales</taxon>
        <taxon>Mycobacteriaceae</taxon>
        <taxon>Mycobacterium</taxon>
        <taxon>Mycobacterium simiae complex</taxon>
    </lineage>
</organism>
<dbReference type="EMBL" id="AP022614">
    <property type="protein sequence ID" value="BBZ44828.1"/>
    <property type="molecule type" value="Genomic_DNA"/>
</dbReference>
<dbReference type="RefSeq" id="WP_085268136.1">
    <property type="nucleotide sequence ID" value="NZ_AP022614.1"/>
</dbReference>